<sequence>MENLQNIHLTTENLQQDFDQTMSKVASVKEAMSIDRRVVSLPAEYQDTFIYGLFSIFKRECWLLKTDENEGRIIVEIDLKQAAVQFYYNKFEGIVQNHISSFSNHQRTNVAEEAPIKEDQDFDFTMCLGGDEEKPKPMDDAVDVPVYTQAPEQMIAWDRFASDYKLQNGQHYTVRQENAFKIFTVRVLKIPQAEVVEDSISRIKKFFEGDYNIVELDKGGMGAILKLTTKHDPTILPLRPENVWARQKFADYLQVRKDAQNRESIYAEIPKGMDFVAKVAFEGHEEALIQEAALMTRVAEDPEICETIIGAIQHGRVFAVDGNDKECLGYYLLMEFAPEGNTEQLYKKFPNGRLTPTVAFAMMYGMVRTLQKLKRKGIIHRDIKPLNVLLGDNGMPKLSDFGLSLTTKKDSSLSDERRRLLRIVDENFLKVSRDREQTEAQLRRLLQEVQQTKDERTMQQIKKLQFRIPTMIAREEACAEELRDKYRPITAEENAQRNKFEGSIYYAAPEQFEPTNILNHKCDVYQLGTVMFTMLTGLRPISGNNLDELVDAAMNPNKPRVNDFIKGQPLIDEMSDLIHEMITFEYENRIEIDEVRERMDQILFSHALELRKQPNYVMPPEFTHPEDIAWWEDSVKFAKKIHSTCMETIFNSFLHG</sequence>
<keyword evidence="6" id="KW-0175">Coiled coil</keyword>
<evidence type="ECO:0000256" key="5">
    <source>
        <dbReference type="ARBA" id="ARBA00022840"/>
    </source>
</evidence>
<evidence type="ECO:0000256" key="6">
    <source>
        <dbReference type="SAM" id="Coils"/>
    </source>
</evidence>
<evidence type="ECO:0000256" key="1">
    <source>
        <dbReference type="ARBA" id="ARBA00022527"/>
    </source>
</evidence>
<dbReference type="PROSITE" id="PS00108">
    <property type="entry name" value="PROTEIN_KINASE_ST"/>
    <property type="match status" value="1"/>
</dbReference>
<feature type="coiled-coil region" evidence="6">
    <location>
        <begin position="428"/>
        <end position="462"/>
    </location>
</feature>
<name>A0A5S9IHH2_UABAM</name>
<dbReference type="GO" id="GO:0005524">
    <property type="term" value="F:ATP binding"/>
    <property type="evidence" value="ECO:0007669"/>
    <property type="project" value="UniProtKB-KW"/>
</dbReference>
<keyword evidence="3" id="KW-0547">Nucleotide-binding</keyword>
<dbReference type="Gene3D" id="1.10.510.10">
    <property type="entry name" value="Transferase(Phosphotransferase) domain 1"/>
    <property type="match status" value="2"/>
</dbReference>
<organism evidence="8 9">
    <name type="scientific">Uabimicrobium amorphum</name>
    <dbReference type="NCBI Taxonomy" id="2596890"/>
    <lineage>
        <taxon>Bacteria</taxon>
        <taxon>Pseudomonadati</taxon>
        <taxon>Planctomycetota</taxon>
        <taxon>Candidatus Uabimicrobiia</taxon>
        <taxon>Candidatus Uabimicrobiales</taxon>
        <taxon>Candidatus Uabimicrobiaceae</taxon>
        <taxon>Candidatus Uabimicrobium</taxon>
    </lineage>
</organism>
<dbReference type="RefSeq" id="WP_173013066.1">
    <property type="nucleotide sequence ID" value="NZ_AP019860.1"/>
</dbReference>
<dbReference type="AlphaFoldDB" id="A0A5S9IHH2"/>
<reference evidence="8 9" key="1">
    <citation type="submission" date="2019-08" db="EMBL/GenBank/DDBJ databases">
        <title>Complete genome sequence of Candidatus Uab amorphum.</title>
        <authorList>
            <person name="Shiratori T."/>
            <person name="Suzuki S."/>
            <person name="Kakizawa Y."/>
            <person name="Ishida K."/>
        </authorList>
    </citation>
    <scope>NUCLEOTIDE SEQUENCE [LARGE SCALE GENOMIC DNA]</scope>
    <source>
        <strain evidence="8 9">SRT547</strain>
    </source>
</reference>
<evidence type="ECO:0000256" key="4">
    <source>
        <dbReference type="ARBA" id="ARBA00022777"/>
    </source>
</evidence>
<keyword evidence="9" id="KW-1185">Reference proteome</keyword>
<evidence type="ECO:0000256" key="3">
    <source>
        <dbReference type="ARBA" id="ARBA00022741"/>
    </source>
</evidence>
<dbReference type="SUPFAM" id="SSF56112">
    <property type="entry name" value="Protein kinase-like (PK-like)"/>
    <property type="match status" value="1"/>
</dbReference>
<dbReference type="PANTHER" id="PTHR24351">
    <property type="entry name" value="RIBOSOMAL PROTEIN S6 KINASE"/>
    <property type="match status" value="1"/>
</dbReference>
<dbReference type="EMBL" id="AP019860">
    <property type="protein sequence ID" value="BBM81888.1"/>
    <property type="molecule type" value="Genomic_DNA"/>
</dbReference>
<protein>
    <submittedName>
        <fullName evidence="8">Serine/threonine protein kinase</fullName>
    </submittedName>
</protein>
<evidence type="ECO:0000313" key="8">
    <source>
        <dbReference type="EMBL" id="BBM81888.1"/>
    </source>
</evidence>
<dbReference type="Pfam" id="PF00069">
    <property type="entry name" value="Pkinase"/>
    <property type="match status" value="2"/>
</dbReference>
<keyword evidence="1 8" id="KW-0723">Serine/threonine-protein kinase</keyword>
<keyword evidence="2" id="KW-0808">Transferase</keyword>
<keyword evidence="4 8" id="KW-0418">Kinase</keyword>
<proteinExistence type="predicted"/>
<dbReference type="GO" id="GO:0004674">
    <property type="term" value="F:protein serine/threonine kinase activity"/>
    <property type="evidence" value="ECO:0007669"/>
    <property type="project" value="UniProtKB-KW"/>
</dbReference>
<accession>A0A5S9IHH2</accession>
<dbReference type="InterPro" id="IPR000719">
    <property type="entry name" value="Prot_kinase_dom"/>
</dbReference>
<dbReference type="KEGG" id="uam:UABAM_00230"/>
<gene>
    <name evidence="8" type="ORF">UABAM_00230</name>
</gene>
<evidence type="ECO:0000313" key="9">
    <source>
        <dbReference type="Proteomes" id="UP000326354"/>
    </source>
</evidence>
<dbReference type="SMART" id="SM00220">
    <property type="entry name" value="S_TKc"/>
    <property type="match status" value="1"/>
</dbReference>
<feature type="domain" description="Protein kinase" evidence="7">
    <location>
        <begin position="210"/>
        <end position="604"/>
    </location>
</feature>
<evidence type="ECO:0000256" key="2">
    <source>
        <dbReference type="ARBA" id="ARBA00022679"/>
    </source>
</evidence>
<dbReference type="InterPro" id="IPR011009">
    <property type="entry name" value="Kinase-like_dom_sf"/>
</dbReference>
<keyword evidence="5" id="KW-0067">ATP-binding</keyword>
<evidence type="ECO:0000259" key="7">
    <source>
        <dbReference type="PROSITE" id="PS50011"/>
    </source>
</evidence>
<dbReference type="PROSITE" id="PS50011">
    <property type="entry name" value="PROTEIN_KINASE_DOM"/>
    <property type="match status" value="1"/>
</dbReference>
<dbReference type="InterPro" id="IPR008271">
    <property type="entry name" value="Ser/Thr_kinase_AS"/>
</dbReference>
<dbReference type="Proteomes" id="UP000326354">
    <property type="component" value="Chromosome"/>
</dbReference>